<protein>
    <submittedName>
        <fullName evidence="4">Transglutaminase-like superfamily protein</fullName>
    </submittedName>
</protein>
<dbReference type="STRING" id="1090615.SAMN04515671_0819"/>
<dbReference type="Pfam" id="PF01841">
    <property type="entry name" value="Transglut_core"/>
    <property type="match status" value="1"/>
</dbReference>
<dbReference type="Gene3D" id="3.10.620.30">
    <property type="match status" value="1"/>
</dbReference>
<dbReference type="InterPro" id="IPR052901">
    <property type="entry name" value="Bact_TGase-like"/>
</dbReference>
<evidence type="ECO:0000259" key="3">
    <source>
        <dbReference type="SMART" id="SM00460"/>
    </source>
</evidence>
<feature type="compositionally biased region" description="Polar residues" evidence="1">
    <location>
        <begin position="535"/>
        <end position="548"/>
    </location>
</feature>
<evidence type="ECO:0000256" key="1">
    <source>
        <dbReference type="SAM" id="MobiDB-lite"/>
    </source>
</evidence>
<dbReference type="Pfam" id="PF11992">
    <property type="entry name" value="TgpA_N"/>
    <property type="match status" value="1"/>
</dbReference>
<dbReference type="InterPro" id="IPR021878">
    <property type="entry name" value="TgpA_N"/>
</dbReference>
<feature type="transmembrane region" description="Helical" evidence="2">
    <location>
        <begin position="161"/>
        <end position="179"/>
    </location>
</feature>
<keyword evidence="2" id="KW-1133">Transmembrane helix</keyword>
<feature type="transmembrane region" description="Helical" evidence="2">
    <location>
        <begin position="199"/>
        <end position="217"/>
    </location>
</feature>
<evidence type="ECO:0000313" key="4">
    <source>
        <dbReference type="EMBL" id="SDO39994.1"/>
    </source>
</evidence>
<dbReference type="Proteomes" id="UP000198741">
    <property type="component" value="Chromosome I"/>
</dbReference>
<dbReference type="PANTHER" id="PTHR42736">
    <property type="entry name" value="PROTEIN-GLUTAMINE GAMMA-GLUTAMYLTRANSFERASE"/>
    <property type="match status" value="1"/>
</dbReference>
<accession>A0A1H0J8M1</accession>
<feature type="transmembrane region" description="Helical" evidence="2">
    <location>
        <begin position="61"/>
        <end position="80"/>
    </location>
</feature>
<dbReference type="RefSeq" id="WP_090474702.1">
    <property type="nucleotide sequence ID" value="NZ_LT629710.1"/>
</dbReference>
<proteinExistence type="predicted"/>
<keyword evidence="2" id="KW-0472">Membrane</keyword>
<evidence type="ECO:0000313" key="5">
    <source>
        <dbReference type="Proteomes" id="UP000198741"/>
    </source>
</evidence>
<dbReference type="InterPro" id="IPR002931">
    <property type="entry name" value="Transglutaminase-like"/>
</dbReference>
<reference evidence="4 5" key="1">
    <citation type="submission" date="2016-10" db="EMBL/GenBank/DDBJ databases">
        <authorList>
            <person name="de Groot N.N."/>
        </authorList>
    </citation>
    <scope>NUCLEOTIDE SEQUENCE [LARGE SCALE GENOMIC DNA]</scope>
    <source>
        <strain evidence="5">P4-7,KCTC 19426,CECT 7604</strain>
    </source>
</reference>
<evidence type="ECO:0000256" key="2">
    <source>
        <dbReference type="SAM" id="Phobius"/>
    </source>
</evidence>
<dbReference type="SUPFAM" id="SSF54001">
    <property type="entry name" value="Cysteine proteinases"/>
    <property type="match status" value="1"/>
</dbReference>
<dbReference type="SMART" id="SM00460">
    <property type="entry name" value="TGc"/>
    <property type="match status" value="1"/>
</dbReference>
<organism evidence="4 5">
    <name type="scientific">Nakamurella panacisegetis</name>
    <dbReference type="NCBI Taxonomy" id="1090615"/>
    <lineage>
        <taxon>Bacteria</taxon>
        <taxon>Bacillati</taxon>
        <taxon>Actinomycetota</taxon>
        <taxon>Actinomycetes</taxon>
        <taxon>Nakamurellales</taxon>
        <taxon>Nakamurellaceae</taxon>
        <taxon>Nakamurella</taxon>
    </lineage>
</organism>
<feature type="transmembrane region" description="Helical" evidence="2">
    <location>
        <begin position="111"/>
        <end position="130"/>
    </location>
</feature>
<dbReference type="EMBL" id="LT629710">
    <property type="protein sequence ID" value="SDO39994.1"/>
    <property type="molecule type" value="Genomic_DNA"/>
</dbReference>
<feature type="transmembrane region" description="Helical" evidence="2">
    <location>
        <begin position="137"/>
        <end position="155"/>
    </location>
</feature>
<dbReference type="InterPro" id="IPR038765">
    <property type="entry name" value="Papain-like_cys_pep_sf"/>
</dbReference>
<feature type="region of interest" description="Disordered" evidence="1">
    <location>
        <begin position="534"/>
        <end position="587"/>
    </location>
</feature>
<dbReference type="PANTHER" id="PTHR42736:SF1">
    <property type="entry name" value="PROTEIN-GLUTAMINE GAMMA-GLUTAMYLTRANSFERASE"/>
    <property type="match status" value="1"/>
</dbReference>
<dbReference type="AlphaFoldDB" id="A0A1H0J8M1"/>
<gene>
    <name evidence="4" type="ORF">SAMN04515671_0819</name>
</gene>
<feature type="transmembrane region" description="Helical" evidence="2">
    <location>
        <begin position="36"/>
        <end position="54"/>
    </location>
</feature>
<feature type="transmembrane region" description="Helical" evidence="2">
    <location>
        <begin position="599"/>
        <end position="624"/>
    </location>
</feature>
<feature type="transmembrane region" description="Helical" evidence="2">
    <location>
        <begin position="12"/>
        <end position="30"/>
    </location>
</feature>
<keyword evidence="5" id="KW-1185">Reference proteome</keyword>
<sequence>MTSELRYRLVDLGVLVLLAVLPTLLLVPVYGGVAPVAAAATGALLVGLVFAAATRLGWSGLVAAPIAALLVVLAGSWVAVLSGPQVTVRGLVTGWRDMLTVAAPIGTTGDLLVPPLLIGALVTGVAGLIADTRRHQFALLPVAAGFAGCALLGQASGVGSAAAAVGGGCVVVAFGWLSWRRQQEVQRVGSAAARWRRPFTAVALLLVAGLVASWVGVSGAATPGGGSARLALRTDLAVPVDPAMLPSPLSDFRRNVKDDAATIDFEVTGVVAGDRLRLASLDSYDGQVFTATAAEGPFARIGDRTDRPVIDSSVGTARTVQVQVAGYHGAYAPMLGQLRSVTFSGPRAGALTEGFRYSVPASTGLLADGWQVGDTWTESTVVPAVPAVQQLAGRSIAAVGFPATPPIPDALRVIAGRYTVGVSGPAAQLAALATGLARDGYFSDGKGGQLRSPSGHGLDRLLGMVAGSGMVGDQEQYAALMAVLARSLGIPARVAVGYLVPAGAQGTVPLTGADVTAWVEVPFDGWGWVAFDPTPSRTRTSLDQQPQAQAGRHVSNNQPPPAAAGADSATIGSSDSQHLRDPAAPAPPRLPAAPHVTPWWVWVALALAALLVLLAGPVLLILGVKALRRRRRSRIAEPGARIRSAWREVLDAAVDAGYRPGAAQTRTEIAAGLAAALAIDSGYMATVADAAEFSPAAVAEHVAVTQWLTVADRRRDILRGLPFAARWRARVSLASFASAGR</sequence>
<dbReference type="OrthoDB" id="3651060at2"/>
<name>A0A1H0J8M1_9ACTN</name>
<keyword evidence="2" id="KW-0812">Transmembrane</keyword>
<feature type="domain" description="Transglutaminase-like" evidence="3">
    <location>
        <begin position="466"/>
        <end position="535"/>
    </location>
</feature>